<evidence type="ECO:0000256" key="3">
    <source>
        <dbReference type="ARBA" id="ARBA00022679"/>
    </source>
</evidence>
<proteinExistence type="predicted"/>
<evidence type="ECO:0000256" key="5">
    <source>
        <dbReference type="ARBA" id="ARBA00022694"/>
    </source>
</evidence>
<gene>
    <name evidence="9" type="primary">LOC106475675</name>
</gene>
<evidence type="ECO:0000256" key="4">
    <source>
        <dbReference type="ARBA" id="ARBA00022691"/>
    </source>
</evidence>
<dbReference type="InterPro" id="IPR056744">
    <property type="entry name" value="TRM5/TYW2-like_N"/>
</dbReference>
<dbReference type="Gene3D" id="3.30.300.110">
    <property type="entry name" value="Met-10+ protein-like domains"/>
    <property type="match status" value="1"/>
</dbReference>
<evidence type="ECO:0000313" key="8">
    <source>
        <dbReference type="Proteomes" id="UP000694941"/>
    </source>
</evidence>
<sequence length="458" mass="51612">MEKKLLVAVCLAKDAQNLRETLQSCGIYDSARKARRLDDKIALPLTRLGCETNEEGCTKIVKPPDIPLPIDLNTSCALNGVLFTIQKSHTEPSPRTKSISLQEDLFEKLKLLMERKGVWSSSLLASIPKHWERHDDMVLLPSSCFTEPVWQTCVPEVWNVVAETLRCRRLAKKNRIQKNDFRTPNVELLKGENGWVVHKDNGIKYTYDVRKCMFSAGNISEKLRVAKFHCSGETVVDLYAGIGYFTLPYLIHANAKCVHACEWNNEAVEALRKNLVLNKVTDKCVIHIGDNREVCPRGVADRVNLGLLPSSEPGWKTACLALKRETGGILHVHANVNSKQTSVNGSSVVPGQNDLGDDSFVTEPVEVFSHSIGDSRKENGSDDTPNKPLLMTSRQFNHSTWYQWASRVSEHFKDLFLKLYSEEWTICVLHVEHVKSYAPYIDHLVVDLKCKPSPHQST</sequence>
<name>A0ABM1BZY1_LIMPO</name>
<protein>
    <recommendedName>
        <fullName evidence="2">tRNA(Phe) (4-demethylwyosine(37)-C(7)) aminocarboxypropyltransferase</fullName>
        <ecNumber evidence="2">2.5.1.114</ecNumber>
    </recommendedName>
</protein>
<comment type="catalytic activity">
    <reaction evidence="6">
        <text>4-demethylwyosine(37) in tRNA(Phe) + S-adenosyl-L-methionine = 4-demethyl-7-[(3S)-3-amino-3-carboxypropyl]wyosine(37) in tRNA(Phe) + S-methyl-5'-thioadenosine + H(+)</text>
        <dbReference type="Rhea" id="RHEA:36355"/>
        <dbReference type="Rhea" id="RHEA-COMP:10164"/>
        <dbReference type="Rhea" id="RHEA-COMP:10378"/>
        <dbReference type="ChEBI" id="CHEBI:15378"/>
        <dbReference type="ChEBI" id="CHEBI:17509"/>
        <dbReference type="ChEBI" id="CHEBI:59789"/>
        <dbReference type="ChEBI" id="CHEBI:64315"/>
        <dbReference type="ChEBI" id="CHEBI:73550"/>
        <dbReference type="EC" id="2.5.1.114"/>
    </reaction>
</comment>
<accession>A0ABM1BZY1</accession>
<evidence type="ECO:0000256" key="1">
    <source>
        <dbReference type="ARBA" id="ARBA00004797"/>
    </source>
</evidence>
<dbReference type="CDD" id="cd02440">
    <property type="entry name" value="AdoMet_MTases"/>
    <property type="match status" value="1"/>
</dbReference>
<dbReference type="Pfam" id="PF02475">
    <property type="entry name" value="TRM5-TYW2_MTfase"/>
    <property type="match status" value="1"/>
</dbReference>
<keyword evidence="4" id="KW-0949">S-adenosyl-L-methionine</keyword>
<keyword evidence="5" id="KW-0819">tRNA processing</keyword>
<dbReference type="Pfam" id="PF25133">
    <property type="entry name" value="TYW2_N_2"/>
    <property type="match status" value="1"/>
</dbReference>
<dbReference type="PANTHER" id="PTHR23245:SF25">
    <property type="entry name" value="TRNA WYBUTOSINE-SYNTHESIZING PROTEIN 2 HOMOLOG"/>
    <property type="match status" value="1"/>
</dbReference>
<organism evidence="8 9">
    <name type="scientific">Limulus polyphemus</name>
    <name type="common">Atlantic horseshoe crab</name>
    <dbReference type="NCBI Taxonomy" id="6850"/>
    <lineage>
        <taxon>Eukaryota</taxon>
        <taxon>Metazoa</taxon>
        <taxon>Ecdysozoa</taxon>
        <taxon>Arthropoda</taxon>
        <taxon>Chelicerata</taxon>
        <taxon>Merostomata</taxon>
        <taxon>Xiphosura</taxon>
        <taxon>Limulidae</taxon>
        <taxon>Limulus</taxon>
    </lineage>
</organism>
<evidence type="ECO:0000259" key="7">
    <source>
        <dbReference type="PROSITE" id="PS51684"/>
    </source>
</evidence>
<dbReference type="SUPFAM" id="SSF53335">
    <property type="entry name" value="S-adenosyl-L-methionine-dependent methyltransferases"/>
    <property type="match status" value="1"/>
</dbReference>
<dbReference type="GeneID" id="106475675"/>
<feature type="domain" description="SAM-dependent methyltransferase TRM5/TYW2-type" evidence="7">
    <location>
        <begin position="131"/>
        <end position="452"/>
    </location>
</feature>
<evidence type="ECO:0000313" key="9">
    <source>
        <dbReference type="RefSeq" id="XP_013791807.1"/>
    </source>
</evidence>
<keyword evidence="8" id="KW-1185">Reference proteome</keyword>
<dbReference type="Gene3D" id="3.40.50.150">
    <property type="entry name" value="Vaccinia Virus protein VP39"/>
    <property type="match status" value="1"/>
</dbReference>
<dbReference type="RefSeq" id="XP_013791807.1">
    <property type="nucleotide sequence ID" value="XM_013936353.2"/>
</dbReference>
<dbReference type="InterPro" id="IPR029063">
    <property type="entry name" value="SAM-dependent_MTases_sf"/>
</dbReference>
<reference evidence="9" key="1">
    <citation type="submission" date="2025-08" db="UniProtKB">
        <authorList>
            <consortium name="RefSeq"/>
        </authorList>
    </citation>
    <scope>IDENTIFICATION</scope>
    <source>
        <tissue evidence="9">Muscle</tissue>
    </source>
</reference>
<dbReference type="Proteomes" id="UP000694941">
    <property type="component" value="Unplaced"/>
</dbReference>
<keyword evidence="3" id="KW-0808">Transferase</keyword>
<dbReference type="PROSITE" id="PS51684">
    <property type="entry name" value="SAM_MT_TRM5_TYW2"/>
    <property type="match status" value="1"/>
</dbReference>
<comment type="pathway">
    <text evidence="1">tRNA modification; wybutosine-tRNA(Phe) biosynthesis.</text>
</comment>
<dbReference type="InterPro" id="IPR030382">
    <property type="entry name" value="MeTrfase_TRM5/TYW2"/>
</dbReference>
<evidence type="ECO:0000256" key="2">
    <source>
        <dbReference type="ARBA" id="ARBA00012265"/>
    </source>
</evidence>
<dbReference type="PANTHER" id="PTHR23245">
    <property type="entry name" value="TRNA METHYLTRANSFERASE"/>
    <property type="match status" value="1"/>
</dbReference>
<evidence type="ECO:0000256" key="6">
    <source>
        <dbReference type="ARBA" id="ARBA00049400"/>
    </source>
</evidence>
<dbReference type="EC" id="2.5.1.114" evidence="2"/>
<dbReference type="InterPro" id="IPR056743">
    <property type="entry name" value="TRM5-TYW2-like_MTfase"/>
</dbReference>